<evidence type="ECO:0000313" key="22">
    <source>
        <dbReference type="EMBL" id="KAK5532362.1"/>
    </source>
</evidence>
<evidence type="ECO:0000256" key="6">
    <source>
        <dbReference type="ARBA" id="ARBA00022692"/>
    </source>
</evidence>
<sequence length="628" mass="69720">MAGFSCWSQRSSAGWLARLTHWTLAVLLFTALPAKGDKTAADYYVHSLPGQPDGPLLKMHAGHIEITPEHNGHLFFWHYQNRHIADRRRTVIWLNGGPGCSSMDGAMMELGPYRVREGGKLAYNEGSWDEFANLLFVDNPVGTGFSYVNTDSYLHELQEMADQFLIFMEKWFVLFPQYENDDIYFAGESYAGQHIPYIARAILDRNIKSSADGKQIWNVKGLLIGNGWIAPKEQYLSYLPFAYQEGLIQGGTEEAARVESAQTKCLGELGKPGGAEKVDVNICETVLSMVLDVTKKDGKCFNMYDIRLQDHWPSCGMAWPPDLTTVTPYLRQQNVIDALHINPDKRTGWTECSGSVSSAFRASHSKPSVDFLPGIMEAGVPILLFSGAKDMICNHLGTEDMISNLKWSGGTGFELSPGIWAPKREWTFEGEIAGLYQEARNLTYVLFYNASHMVPFDWPRRSRDMLDRFMGVDIASIGGTPADSRLDGEKAGSETSVGGHPNSTLAIEDEQNKLKEAELKAYYRSGEAALVIVLIAAGLFGWWVWRSRRARSRGYVSVPLANGLTGKGRDVEAGDFDENELDTFRSGRPHTDMETEPYDLGSDSEDEHTGSHGGHAVGRVEGREKGSG</sequence>
<evidence type="ECO:0000256" key="1">
    <source>
        <dbReference type="ARBA" id="ARBA00001003"/>
    </source>
</evidence>
<evidence type="ECO:0000256" key="21">
    <source>
        <dbReference type="SAM" id="SignalP"/>
    </source>
</evidence>
<protein>
    <recommendedName>
        <fullName evidence="17">Pheromone-processing carboxypeptidase KEX1</fullName>
        <ecNumber evidence="15">3.4.16.6</ecNumber>
    </recommendedName>
    <alternativeName>
        <fullName evidence="18">Carboxypeptidase D</fullName>
    </alternativeName>
    <alternativeName>
        <fullName evidence="16">Pheromone-processing carboxypeptidase kex1</fullName>
    </alternativeName>
</protein>
<keyword evidence="23" id="KW-1185">Reference proteome</keyword>
<keyword evidence="4 22" id="KW-0121">Carboxypeptidase</keyword>
<feature type="signal peptide" evidence="21">
    <location>
        <begin position="1"/>
        <end position="36"/>
    </location>
</feature>
<dbReference type="SUPFAM" id="SSF53474">
    <property type="entry name" value="alpha/beta-Hydrolases"/>
    <property type="match status" value="1"/>
</dbReference>
<comment type="similarity">
    <text evidence="3">Belongs to the peptidase S10 family.</text>
</comment>
<dbReference type="GO" id="GO:0006508">
    <property type="term" value="P:proteolysis"/>
    <property type="evidence" value="ECO:0007669"/>
    <property type="project" value="UniProtKB-KW"/>
</dbReference>
<keyword evidence="12 20" id="KW-0472">Membrane</keyword>
<evidence type="ECO:0000256" key="18">
    <source>
        <dbReference type="ARBA" id="ARBA00042717"/>
    </source>
</evidence>
<dbReference type="EC" id="3.4.16.6" evidence="15"/>
<keyword evidence="6 20" id="KW-0812">Transmembrane</keyword>
<evidence type="ECO:0000256" key="4">
    <source>
        <dbReference type="ARBA" id="ARBA00022645"/>
    </source>
</evidence>
<keyword evidence="7" id="KW-0053">Apoptosis</keyword>
<dbReference type="Gene3D" id="3.40.50.1820">
    <property type="entry name" value="alpha/beta hydrolase"/>
    <property type="match status" value="1"/>
</dbReference>
<gene>
    <name evidence="22" type="primary">KEX1</name>
    <name evidence="22" type="ORF">LTR25_007895</name>
</gene>
<feature type="region of interest" description="Disordered" evidence="19">
    <location>
        <begin position="564"/>
        <end position="628"/>
    </location>
</feature>
<evidence type="ECO:0000256" key="5">
    <source>
        <dbReference type="ARBA" id="ARBA00022670"/>
    </source>
</evidence>
<dbReference type="Proteomes" id="UP001345827">
    <property type="component" value="Unassembled WGS sequence"/>
</dbReference>
<evidence type="ECO:0000256" key="2">
    <source>
        <dbReference type="ARBA" id="ARBA00004393"/>
    </source>
</evidence>
<dbReference type="PRINTS" id="PR00724">
    <property type="entry name" value="CRBOXYPTASEC"/>
</dbReference>
<feature type="compositionally biased region" description="Basic and acidic residues" evidence="19">
    <location>
        <begin position="582"/>
        <end position="593"/>
    </location>
</feature>
<accession>A0AAV9Q215</accession>
<feature type="compositionally biased region" description="Polar residues" evidence="19">
    <location>
        <begin position="493"/>
        <end position="503"/>
    </location>
</feature>
<name>A0AAV9Q215_9PEZI</name>
<evidence type="ECO:0000256" key="11">
    <source>
        <dbReference type="ARBA" id="ARBA00023034"/>
    </source>
</evidence>
<feature type="compositionally biased region" description="Acidic residues" evidence="19">
    <location>
        <begin position="594"/>
        <end position="606"/>
    </location>
</feature>
<evidence type="ECO:0000256" key="8">
    <source>
        <dbReference type="ARBA" id="ARBA00022729"/>
    </source>
</evidence>
<feature type="region of interest" description="Disordered" evidence="19">
    <location>
        <begin position="480"/>
        <end position="503"/>
    </location>
</feature>
<keyword evidence="9 22" id="KW-0378">Hydrolase</keyword>
<keyword evidence="8 21" id="KW-0732">Signal</keyword>
<keyword evidence="13" id="KW-0325">Glycoprotein</keyword>
<comment type="catalytic activity">
    <reaction evidence="1">
        <text>Preferential release of a C-terminal arginine or lysine residue.</text>
        <dbReference type="EC" id="3.4.16.6"/>
    </reaction>
</comment>
<keyword evidence="10 20" id="KW-1133">Transmembrane helix</keyword>
<keyword evidence="5 22" id="KW-0645">Protease</keyword>
<feature type="chain" id="PRO_5043575241" description="Pheromone-processing carboxypeptidase KEX1" evidence="21">
    <location>
        <begin position="37"/>
        <end position="628"/>
    </location>
</feature>
<comment type="subcellular location">
    <subcellularLocation>
        <location evidence="2">Golgi apparatus</location>
        <location evidence="2">trans-Golgi network membrane</location>
        <topology evidence="2">Single-pass type I membrane protein</topology>
    </subcellularLocation>
</comment>
<dbReference type="GO" id="GO:0006915">
    <property type="term" value="P:apoptotic process"/>
    <property type="evidence" value="ECO:0007669"/>
    <property type="project" value="UniProtKB-KW"/>
</dbReference>
<proteinExistence type="inferred from homology"/>
<evidence type="ECO:0000256" key="20">
    <source>
        <dbReference type="SAM" id="Phobius"/>
    </source>
</evidence>
<organism evidence="22 23">
    <name type="scientific">Vermiconidia calcicola</name>
    <dbReference type="NCBI Taxonomy" id="1690605"/>
    <lineage>
        <taxon>Eukaryota</taxon>
        <taxon>Fungi</taxon>
        <taxon>Dikarya</taxon>
        <taxon>Ascomycota</taxon>
        <taxon>Pezizomycotina</taxon>
        <taxon>Dothideomycetes</taxon>
        <taxon>Dothideomycetidae</taxon>
        <taxon>Mycosphaerellales</taxon>
        <taxon>Extremaceae</taxon>
        <taxon>Vermiconidia</taxon>
    </lineage>
</organism>
<evidence type="ECO:0000256" key="3">
    <source>
        <dbReference type="ARBA" id="ARBA00009431"/>
    </source>
</evidence>
<evidence type="ECO:0000256" key="9">
    <source>
        <dbReference type="ARBA" id="ARBA00022801"/>
    </source>
</evidence>
<evidence type="ECO:0000256" key="17">
    <source>
        <dbReference type="ARBA" id="ARBA00040628"/>
    </source>
</evidence>
<evidence type="ECO:0000256" key="15">
    <source>
        <dbReference type="ARBA" id="ARBA00038895"/>
    </source>
</evidence>
<reference evidence="22 23" key="1">
    <citation type="submission" date="2023-06" db="EMBL/GenBank/DDBJ databases">
        <title>Black Yeasts Isolated from many extreme environments.</title>
        <authorList>
            <person name="Coleine C."/>
            <person name="Stajich J.E."/>
            <person name="Selbmann L."/>
        </authorList>
    </citation>
    <scope>NUCLEOTIDE SEQUENCE [LARGE SCALE GENOMIC DNA]</scope>
    <source>
        <strain evidence="22 23">CCFEE 5887</strain>
    </source>
</reference>
<evidence type="ECO:0000313" key="23">
    <source>
        <dbReference type="Proteomes" id="UP001345827"/>
    </source>
</evidence>
<dbReference type="EMBL" id="JAXLQG010000015">
    <property type="protein sequence ID" value="KAK5532362.1"/>
    <property type="molecule type" value="Genomic_DNA"/>
</dbReference>
<evidence type="ECO:0000256" key="12">
    <source>
        <dbReference type="ARBA" id="ARBA00023136"/>
    </source>
</evidence>
<evidence type="ECO:0000256" key="13">
    <source>
        <dbReference type="ARBA" id="ARBA00023180"/>
    </source>
</evidence>
<dbReference type="PANTHER" id="PTHR11802:SF190">
    <property type="entry name" value="PHEROMONE-PROCESSING CARBOXYPEPTIDASE KEX1"/>
    <property type="match status" value="1"/>
</dbReference>
<dbReference type="AlphaFoldDB" id="A0AAV9Q215"/>
<dbReference type="InterPro" id="IPR029058">
    <property type="entry name" value="AB_hydrolase_fold"/>
</dbReference>
<evidence type="ECO:0000256" key="14">
    <source>
        <dbReference type="ARBA" id="ARBA00037042"/>
    </source>
</evidence>
<dbReference type="GO" id="GO:0005802">
    <property type="term" value="C:trans-Golgi network"/>
    <property type="evidence" value="ECO:0007669"/>
    <property type="project" value="TreeGrafter"/>
</dbReference>
<evidence type="ECO:0000256" key="19">
    <source>
        <dbReference type="SAM" id="MobiDB-lite"/>
    </source>
</evidence>
<dbReference type="PANTHER" id="PTHR11802">
    <property type="entry name" value="SERINE PROTEASE FAMILY S10 SERINE CARBOXYPEPTIDASE"/>
    <property type="match status" value="1"/>
</dbReference>
<dbReference type="Pfam" id="PF00450">
    <property type="entry name" value="Peptidase_S10"/>
    <property type="match status" value="1"/>
</dbReference>
<dbReference type="InterPro" id="IPR001563">
    <property type="entry name" value="Peptidase_S10"/>
</dbReference>
<comment type="caution">
    <text evidence="22">The sequence shown here is derived from an EMBL/GenBank/DDBJ whole genome shotgun (WGS) entry which is preliminary data.</text>
</comment>
<evidence type="ECO:0000256" key="10">
    <source>
        <dbReference type="ARBA" id="ARBA00022989"/>
    </source>
</evidence>
<comment type="function">
    <text evidence="14">Protease with a carboxypeptidase B-like function involved in the C-terminal processing of the lysine and arginine residues from protein precursors. Promotes cell fusion and is involved in the programmed cell death.</text>
</comment>
<feature type="transmembrane region" description="Helical" evidence="20">
    <location>
        <begin position="528"/>
        <end position="545"/>
    </location>
</feature>
<dbReference type="GO" id="GO:0004185">
    <property type="term" value="F:serine-type carboxypeptidase activity"/>
    <property type="evidence" value="ECO:0007669"/>
    <property type="project" value="UniProtKB-EC"/>
</dbReference>
<evidence type="ECO:0000256" key="16">
    <source>
        <dbReference type="ARBA" id="ARBA00040403"/>
    </source>
</evidence>
<evidence type="ECO:0000256" key="7">
    <source>
        <dbReference type="ARBA" id="ARBA00022703"/>
    </source>
</evidence>
<keyword evidence="11" id="KW-0333">Golgi apparatus</keyword>
<feature type="compositionally biased region" description="Basic and acidic residues" evidence="19">
    <location>
        <begin position="618"/>
        <end position="628"/>
    </location>
</feature>
<dbReference type="FunFam" id="3.40.50.1820:FF:000121">
    <property type="entry name" value="Carboxypeptidase D"/>
    <property type="match status" value="1"/>
</dbReference>